<dbReference type="Gene3D" id="3.30.450.20">
    <property type="entry name" value="PAS domain"/>
    <property type="match status" value="1"/>
</dbReference>
<keyword evidence="7" id="KW-0067">ATP-binding</keyword>
<dbReference type="GO" id="GO:0000155">
    <property type="term" value="F:phosphorelay sensor kinase activity"/>
    <property type="evidence" value="ECO:0007669"/>
    <property type="project" value="InterPro"/>
</dbReference>
<dbReference type="InterPro" id="IPR003661">
    <property type="entry name" value="HisK_dim/P_dom"/>
</dbReference>
<dbReference type="SUPFAM" id="SSF55874">
    <property type="entry name" value="ATPase domain of HSP90 chaperone/DNA topoisomerase II/histidine kinase"/>
    <property type="match status" value="1"/>
</dbReference>
<dbReference type="CDD" id="cd00130">
    <property type="entry name" value="PAS"/>
    <property type="match status" value="1"/>
</dbReference>
<comment type="caution">
    <text evidence="13">The sequence shown here is derived from an EMBL/GenBank/DDBJ whole genome shotgun (WGS) entry which is preliminary data.</text>
</comment>
<evidence type="ECO:0000256" key="5">
    <source>
        <dbReference type="ARBA" id="ARBA00022741"/>
    </source>
</evidence>
<dbReference type="PANTHER" id="PTHR43065:SF42">
    <property type="entry name" value="TWO-COMPONENT SENSOR PPRA"/>
    <property type="match status" value="1"/>
</dbReference>
<dbReference type="Gene3D" id="3.30.565.10">
    <property type="entry name" value="Histidine kinase-like ATPase, C-terminal domain"/>
    <property type="match status" value="1"/>
</dbReference>
<evidence type="ECO:0000256" key="1">
    <source>
        <dbReference type="ARBA" id="ARBA00000085"/>
    </source>
</evidence>
<evidence type="ECO:0000256" key="8">
    <source>
        <dbReference type="ARBA" id="ARBA00023012"/>
    </source>
</evidence>
<evidence type="ECO:0000259" key="12">
    <source>
        <dbReference type="PROSITE" id="PS50113"/>
    </source>
</evidence>
<evidence type="ECO:0000259" key="10">
    <source>
        <dbReference type="PROSITE" id="PS50109"/>
    </source>
</evidence>
<evidence type="ECO:0000256" key="2">
    <source>
        <dbReference type="ARBA" id="ARBA00012438"/>
    </source>
</evidence>
<sequence length="677" mass="74817">MSGPPKPDNTYSPHFSGWRGAAAAQWRVGLPLAVILLIAAGAIAALLVSRGIEHERRNEQMISDTLWAEQSLDFETNRLVESMQVLYRDVELDEGRNPGIFARRAAELQQRSPEMRLLCRLPRGGAPQQCFPQQPPAGLETAAPWADVADRALRLKHPSAEFWRGATERGMVLLAVPVYDGALVALVSLPQLLNDTLPWWFAHDNEVTLTDLDGNVLAVRDPGVKGRGVYQHHMETAIAGQAFFLNANSTRDVPRVVPNLMAGAVIALALLLAWSVWMLGQDLKRRTAAERALREQQAFRQAMENSLMSGLRARDLDGVITYVNPAFCDMVGYTESELIGCVPPMPYWAPENTEQSLRRHEQLLARTLRSDPFESVYLRRDGTRLSVLVSEAPLLDGNGRQTGWMASIMDITEQKKAEDFRRRHDERINHRSRLMTLGEMASALAHELNQPLAAINSYCSAADNLLRHADRDAAASRDVHGDIVAMVSKARAQAERAGHIISRVHSFVRKAELTLAPVSLGEVINGLLPLIRLQTTRAGESIQVQVPAGLPRALVDRVLLEQVILNLTRNAFEAMEGLAPAARRILISVQEMNRDGRGPLRVSVRDWGHGLAGDLEQALESPFFTTKPEGMGMGLSVCRSALELMRSHLRYEAADVGARFYFDLPAAVGADALQESE</sequence>
<keyword evidence="9" id="KW-1133">Transmembrane helix</keyword>
<dbReference type="Pfam" id="PF00989">
    <property type="entry name" value="PAS"/>
    <property type="match status" value="1"/>
</dbReference>
<dbReference type="SMART" id="SM00388">
    <property type="entry name" value="HisKA"/>
    <property type="match status" value="1"/>
</dbReference>
<evidence type="ECO:0000256" key="6">
    <source>
        <dbReference type="ARBA" id="ARBA00022777"/>
    </source>
</evidence>
<evidence type="ECO:0000256" key="9">
    <source>
        <dbReference type="SAM" id="Phobius"/>
    </source>
</evidence>
<evidence type="ECO:0000256" key="3">
    <source>
        <dbReference type="ARBA" id="ARBA00022553"/>
    </source>
</evidence>
<dbReference type="InterPro" id="IPR035965">
    <property type="entry name" value="PAS-like_dom_sf"/>
</dbReference>
<evidence type="ECO:0000256" key="4">
    <source>
        <dbReference type="ARBA" id="ARBA00022679"/>
    </source>
</evidence>
<keyword evidence="8" id="KW-0902">Two-component regulatory system</keyword>
<feature type="domain" description="PAS" evidence="11">
    <location>
        <begin position="295"/>
        <end position="367"/>
    </location>
</feature>
<dbReference type="PROSITE" id="PS50112">
    <property type="entry name" value="PAS"/>
    <property type="match status" value="1"/>
</dbReference>
<comment type="catalytic activity">
    <reaction evidence="1">
        <text>ATP + protein L-histidine = ADP + protein N-phospho-L-histidine.</text>
        <dbReference type="EC" id="2.7.13.3"/>
    </reaction>
</comment>
<dbReference type="InterPro" id="IPR036890">
    <property type="entry name" value="HATPase_C_sf"/>
</dbReference>
<reference evidence="14" key="1">
    <citation type="submission" date="2017-05" db="EMBL/GenBank/DDBJ databases">
        <title>Complete and WGS of Bordetella genogroups.</title>
        <authorList>
            <person name="Spilker T."/>
            <person name="Lipuma J."/>
        </authorList>
    </citation>
    <scope>NUCLEOTIDE SEQUENCE [LARGE SCALE GENOMIC DNA]</scope>
    <source>
        <strain evidence="14">AU16122</strain>
    </source>
</reference>
<keyword evidence="9" id="KW-0472">Membrane</keyword>
<keyword evidence="3" id="KW-0597">Phosphoprotein</keyword>
<dbReference type="InterPro" id="IPR005467">
    <property type="entry name" value="His_kinase_dom"/>
</dbReference>
<name>A0A261S133_9BORD</name>
<dbReference type="SMART" id="SM00086">
    <property type="entry name" value="PAC"/>
    <property type="match status" value="1"/>
</dbReference>
<dbReference type="InterPro" id="IPR004358">
    <property type="entry name" value="Sig_transdc_His_kin-like_C"/>
</dbReference>
<keyword evidence="6 13" id="KW-0418">Kinase</keyword>
<dbReference type="InterPro" id="IPR001610">
    <property type="entry name" value="PAC"/>
</dbReference>
<dbReference type="SUPFAM" id="SSF47384">
    <property type="entry name" value="Homodimeric domain of signal transducing histidine kinase"/>
    <property type="match status" value="1"/>
</dbReference>
<feature type="transmembrane region" description="Helical" evidence="9">
    <location>
        <begin position="260"/>
        <end position="279"/>
    </location>
</feature>
<evidence type="ECO:0000313" key="14">
    <source>
        <dbReference type="Proteomes" id="UP000216020"/>
    </source>
</evidence>
<keyword evidence="9" id="KW-0812">Transmembrane</keyword>
<keyword evidence="5" id="KW-0547">Nucleotide-binding</keyword>
<protein>
    <recommendedName>
        <fullName evidence="2">histidine kinase</fullName>
        <ecNumber evidence="2">2.7.13.3</ecNumber>
    </recommendedName>
</protein>
<dbReference type="Pfam" id="PF02518">
    <property type="entry name" value="HATPase_c"/>
    <property type="match status" value="1"/>
</dbReference>
<dbReference type="PANTHER" id="PTHR43065">
    <property type="entry name" value="SENSOR HISTIDINE KINASE"/>
    <property type="match status" value="1"/>
</dbReference>
<feature type="domain" description="Histidine kinase" evidence="10">
    <location>
        <begin position="443"/>
        <end position="668"/>
    </location>
</feature>
<dbReference type="SMART" id="SM00387">
    <property type="entry name" value="HATPase_c"/>
    <property type="match status" value="1"/>
</dbReference>
<organism evidence="13 14">
    <name type="scientific">Bordetella genomosp. 10</name>
    <dbReference type="NCBI Taxonomy" id="1416804"/>
    <lineage>
        <taxon>Bacteria</taxon>
        <taxon>Pseudomonadati</taxon>
        <taxon>Pseudomonadota</taxon>
        <taxon>Betaproteobacteria</taxon>
        <taxon>Burkholderiales</taxon>
        <taxon>Alcaligenaceae</taxon>
        <taxon>Bordetella</taxon>
    </lineage>
</organism>
<dbReference type="InterPro" id="IPR000014">
    <property type="entry name" value="PAS"/>
</dbReference>
<feature type="domain" description="PAC" evidence="12">
    <location>
        <begin position="371"/>
        <end position="423"/>
    </location>
</feature>
<dbReference type="NCBIfam" id="TIGR00229">
    <property type="entry name" value="sensory_box"/>
    <property type="match status" value="1"/>
</dbReference>
<feature type="transmembrane region" description="Helical" evidence="9">
    <location>
        <begin position="28"/>
        <end position="48"/>
    </location>
</feature>
<dbReference type="GO" id="GO:0006355">
    <property type="term" value="P:regulation of DNA-templated transcription"/>
    <property type="evidence" value="ECO:0007669"/>
    <property type="project" value="InterPro"/>
</dbReference>
<evidence type="ECO:0000256" key="7">
    <source>
        <dbReference type="ARBA" id="ARBA00022840"/>
    </source>
</evidence>
<dbReference type="EMBL" id="NEVM01000005">
    <property type="protein sequence ID" value="OZI31049.1"/>
    <property type="molecule type" value="Genomic_DNA"/>
</dbReference>
<dbReference type="InterPro" id="IPR000700">
    <property type="entry name" value="PAS-assoc_C"/>
</dbReference>
<dbReference type="GO" id="GO:0005524">
    <property type="term" value="F:ATP binding"/>
    <property type="evidence" value="ECO:0007669"/>
    <property type="project" value="UniProtKB-KW"/>
</dbReference>
<proteinExistence type="predicted"/>
<keyword evidence="14" id="KW-1185">Reference proteome</keyword>
<accession>A0A261S133</accession>
<keyword evidence="4" id="KW-0808">Transferase</keyword>
<dbReference type="SUPFAM" id="SSF55785">
    <property type="entry name" value="PYP-like sensor domain (PAS domain)"/>
    <property type="match status" value="1"/>
</dbReference>
<dbReference type="OrthoDB" id="1931120at2"/>
<dbReference type="CDD" id="cd00082">
    <property type="entry name" value="HisKA"/>
    <property type="match status" value="1"/>
</dbReference>
<dbReference type="EC" id="2.7.13.3" evidence="2"/>
<gene>
    <name evidence="13" type="ORF">CAL29_24200</name>
</gene>
<dbReference type="PRINTS" id="PR00344">
    <property type="entry name" value="BCTRLSENSOR"/>
</dbReference>
<evidence type="ECO:0000313" key="13">
    <source>
        <dbReference type="EMBL" id="OZI31049.1"/>
    </source>
</evidence>
<dbReference type="SMART" id="SM00091">
    <property type="entry name" value="PAS"/>
    <property type="match status" value="1"/>
</dbReference>
<dbReference type="Proteomes" id="UP000216020">
    <property type="component" value="Unassembled WGS sequence"/>
</dbReference>
<dbReference type="PROSITE" id="PS50113">
    <property type="entry name" value="PAC"/>
    <property type="match status" value="1"/>
</dbReference>
<dbReference type="Gene3D" id="1.10.287.130">
    <property type="match status" value="1"/>
</dbReference>
<dbReference type="PROSITE" id="PS50109">
    <property type="entry name" value="HIS_KIN"/>
    <property type="match status" value="1"/>
</dbReference>
<dbReference type="InterPro" id="IPR013767">
    <property type="entry name" value="PAS_fold"/>
</dbReference>
<dbReference type="AlphaFoldDB" id="A0A261S133"/>
<evidence type="ECO:0000259" key="11">
    <source>
        <dbReference type="PROSITE" id="PS50112"/>
    </source>
</evidence>
<dbReference type="InterPro" id="IPR036097">
    <property type="entry name" value="HisK_dim/P_sf"/>
</dbReference>
<dbReference type="InterPro" id="IPR003594">
    <property type="entry name" value="HATPase_dom"/>
</dbReference>